<proteinExistence type="predicted"/>
<organism evidence="1 2">
    <name type="scientific">Dulcicalothrix desertica PCC 7102</name>
    <dbReference type="NCBI Taxonomy" id="232991"/>
    <lineage>
        <taxon>Bacteria</taxon>
        <taxon>Bacillati</taxon>
        <taxon>Cyanobacteriota</taxon>
        <taxon>Cyanophyceae</taxon>
        <taxon>Nostocales</taxon>
        <taxon>Calotrichaceae</taxon>
        <taxon>Dulcicalothrix</taxon>
    </lineage>
</organism>
<evidence type="ECO:0008006" key="3">
    <source>
        <dbReference type="Google" id="ProtNLM"/>
    </source>
</evidence>
<comment type="caution">
    <text evidence="1">The sequence shown here is derived from an EMBL/GenBank/DDBJ whole genome shotgun (WGS) entry which is preliminary data.</text>
</comment>
<dbReference type="AlphaFoldDB" id="A0A3S1C8N0"/>
<dbReference type="Proteomes" id="UP000271624">
    <property type="component" value="Unassembled WGS sequence"/>
</dbReference>
<accession>A0A3S1C8N0</accession>
<name>A0A3S1C8N0_9CYAN</name>
<reference evidence="1" key="1">
    <citation type="submission" date="2018-12" db="EMBL/GenBank/DDBJ databases">
        <authorList>
            <person name="Will S."/>
            <person name="Neumann-Schaal M."/>
            <person name="Henke P."/>
        </authorList>
    </citation>
    <scope>NUCLEOTIDE SEQUENCE</scope>
    <source>
        <strain evidence="1">PCC 7102</strain>
    </source>
</reference>
<dbReference type="EMBL" id="RSCL01000029">
    <property type="protein sequence ID" value="RUS98459.1"/>
    <property type="molecule type" value="Genomic_DNA"/>
</dbReference>
<keyword evidence="2" id="KW-1185">Reference proteome</keyword>
<evidence type="ECO:0000313" key="1">
    <source>
        <dbReference type="EMBL" id="RUS98459.1"/>
    </source>
</evidence>
<evidence type="ECO:0000313" key="2">
    <source>
        <dbReference type="Proteomes" id="UP000271624"/>
    </source>
</evidence>
<dbReference type="InterPro" id="IPR018684">
    <property type="entry name" value="DUF2171"/>
</dbReference>
<sequence>MDLDEIREDKPIYASRGAADVHIGTVDKLEGGKYIKLTKTSAADGQHHWFPIDWVRAVDERAVYLNKTVDEVSEQLINEQPV</sequence>
<protein>
    <recommendedName>
        <fullName evidence="3">DUF2171 domain-containing protein</fullName>
    </recommendedName>
</protein>
<dbReference type="RefSeq" id="WP_201800851.1">
    <property type="nucleotide sequence ID" value="NZ_RSCL01000029.1"/>
</dbReference>
<dbReference type="Pfam" id="PF09939">
    <property type="entry name" value="DUF2171"/>
    <property type="match status" value="1"/>
</dbReference>
<reference evidence="1" key="2">
    <citation type="journal article" date="2019" name="Genome Biol. Evol.">
        <title>Day and night: Metabolic profiles and evolutionary relationships of six axenic non-marine cyanobacteria.</title>
        <authorList>
            <person name="Will S.E."/>
            <person name="Henke P."/>
            <person name="Boedeker C."/>
            <person name="Huang S."/>
            <person name="Brinkmann H."/>
            <person name="Rohde M."/>
            <person name="Jarek M."/>
            <person name="Friedl T."/>
            <person name="Seufert S."/>
            <person name="Schumacher M."/>
            <person name="Overmann J."/>
            <person name="Neumann-Schaal M."/>
            <person name="Petersen J."/>
        </authorList>
    </citation>
    <scope>NUCLEOTIDE SEQUENCE [LARGE SCALE GENOMIC DNA]</scope>
    <source>
        <strain evidence="1">PCC 7102</strain>
    </source>
</reference>
<gene>
    <name evidence="1" type="ORF">DSM106972_080880</name>
</gene>